<dbReference type="AlphaFoldDB" id="A0A561BTL3"/>
<evidence type="ECO:0000313" key="3">
    <source>
        <dbReference type="EMBL" id="TWD82230.1"/>
    </source>
</evidence>
<sequence>MVTSDAFDPHPDRTRWLRRAGAAGVATAVLGIGSTGLAVAVLSARQPTTGSGSSGTSSSGDSWSSDGSGGTSDDNGGSSSNQGSDQGSGLGQAQQGSPVQGGSHGS</sequence>
<dbReference type="Proteomes" id="UP000318380">
    <property type="component" value="Unassembled WGS sequence"/>
</dbReference>
<protein>
    <submittedName>
        <fullName evidence="3">Uncharacterized protein</fullName>
    </submittedName>
</protein>
<feature type="compositionally biased region" description="Low complexity" evidence="1">
    <location>
        <begin position="50"/>
        <end position="97"/>
    </location>
</feature>
<proteinExistence type="predicted"/>
<keyword evidence="2" id="KW-0472">Membrane</keyword>
<keyword evidence="2" id="KW-0812">Transmembrane</keyword>
<dbReference type="RefSeq" id="WP_145807675.1">
    <property type="nucleotide sequence ID" value="NZ_VIVK01000001.1"/>
</dbReference>
<accession>A0A561BTL3</accession>
<reference evidence="3 4" key="1">
    <citation type="submission" date="2019-06" db="EMBL/GenBank/DDBJ databases">
        <title>Sequencing the genomes of 1000 actinobacteria strains.</title>
        <authorList>
            <person name="Klenk H.-P."/>
        </authorList>
    </citation>
    <scope>NUCLEOTIDE SEQUENCE [LARGE SCALE GENOMIC DNA]</scope>
    <source>
        <strain evidence="3 4">DSM 24683</strain>
    </source>
</reference>
<keyword evidence="2" id="KW-1133">Transmembrane helix</keyword>
<keyword evidence="4" id="KW-1185">Reference proteome</keyword>
<organism evidence="3 4">
    <name type="scientific">Kribbella amoyensis</name>
    <dbReference type="NCBI Taxonomy" id="996641"/>
    <lineage>
        <taxon>Bacteria</taxon>
        <taxon>Bacillati</taxon>
        <taxon>Actinomycetota</taxon>
        <taxon>Actinomycetes</taxon>
        <taxon>Propionibacteriales</taxon>
        <taxon>Kribbellaceae</taxon>
        <taxon>Kribbella</taxon>
    </lineage>
</organism>
<name>A0A561BTL3_9ACTN</name>
<evidence type="ECO:0000313" key="4">
    <source>
        <dbReference type="Proteomes" id="UP000318380"/>
    </source>
</evidence>
<evidence type="ECO:0000256" key="1">
    <source>
        <dbReference type="SAM" id="MobiDB-lite"/>
    </source>
</evidence>
<feature type="region of interest" description="Disordered" evidence="1">
    <location>
        <begin position="45"/>
        <end position="106"/>
    </location>
</feature>
<evidence type="ECO:0000256" key="2">
    <source>
        <dbReference type="SAM" id="Phobius"/>
    </source>
</evidence>
<comment type="caution">
    <text evidence="3">The sequence shown here is derived from an EMBL/GenBank/DDBJ whole genome shotgun (WGS) entry which is preliminary data.</text>
</comment>
<gene>
    <name evidence="3" type="ORF">FB561_3358</name>
</gene>
<dbReference type="EMBL" id="VIVK01000001">
    <property type="protein sequence ID" value="TWD82230.1"/>
    <property type="molecule type" value="Genomic_DNA"/>
</dbReference>
<feature type="transmembrane region" description="Helical" evidence="2">
    <location>
        <begin position="20"/>
        <end position="42"/>
    </location>
</feature>